<evidence type="ECO:0000256" key="1">
    <source>
        <dbReference type="SAM" id="SignalP"/>
    </source>
</evidence>
<dbReference type="PANTHER" id="PTHR22642">
    <property type="entry name" value="IMIDAZOLONEPROPIONASE"/>
    <property type="match status" value="1"/>
</dbReference>
<dbReference type="InterPro" id="IPR005590">
    <property type="entry name" value="DUF333"/>
</dbReference>
<keyword evidence="1" id="KW-0732">Signal</keyword>
<evidence type="ECO:0000313" key="4">
    <source>
        <dbReference type="Proteomes" id="UP000245680"/>
    </source>
</evidence>
<dbReference type="EMBL" id="QGKU01000006">
    <property type="protein sequence ID" value="PWR04295.1"/>
    <property type="molecule type" value="Genomic_DNA"/>
</dbReference>
<proteinExistence type="predicted"/>
<evidence type="ECO:0000259" key="2">
    <source>
        <dbReference type="Pfam" id="PF07969"/>
    </source>
</evidence>
<dbReference type="RefSeq" id="WP_109810082.1">
    <property type="nucleotide sequence ID" value="NZ_QGKU01000006.1"/>
</dbReference>
<protein>
    <submittedName>
        <fullName evidence="3">Amidohydrolase</fullName>
    </submittedName>
</protein>
<keyword evidence="3" id="KW-0378">Hydrolase</keyword>
<dbReference type="Gene3D" id="3.10.310.70">
    <property type="match status" value="1"/>
</dbReference>
<evidence type="ECO:0000313" key="3">
    <source>
        <dbReference type="EMBL" id="PWR04295.1"/>
    </source>
</evidence>
<dbReference type="CDD" id="cd01300">
    <property type="entry name" value="YtcJ_like"/>
    <property type="match status" value="1"/>
</dbReference>
<dbReference type="Pfam" id="PF03891">
    <property type="entry name" value="DUF333"/>
    <property type="match status" value="1"/>
</dbReference>
<feature type="signal peptide" evidence="1">
    <location>
        <begin position="1"/>
        <end position="26"/>
    </location>
</feature>
<dbReference type="AlphaFoldDB" id="A0A2V2LFR2"/>
<dbReference type="PANTHER" id="PTHR22642:SF2">
    <property type="entry name" value="PROTEIN LONG AFTER FAR-RED 3"/>
    <property type="match status" value="1"/>
</dbReference>
<gene>
    <name evidence="3" type="ORF">DKT77_02040</name>
</gene>
<organism evidence="3 4">
    <name type="scientific">Meridianimarinicoccus roseus</name>
    <dbReference type="NCBI Taxonomy" id="2072018"/>
    <lineage>
        <taxon>Bacteria</taxon>
        <taxon>Pseudomonadati</taxon>
        <taxon>Pseudomonadota</taxon>
        <taxon>Alphaproteobacteria</taxon>
        <taxon>Rhodobacterales</taxon>
        <taxon>Paracoccaceae</taxon>
        <taxon>Meridianimarinicoccus</taxon>
    </lineage>
</organism>
<feature type="domain" description="Amidohydrolase 3" evidence="2">
    <location>
        <begin position="136"/>
        <end position="627"/>
    </location>
</feature>
<dbReference type="Proteomes" id="UP000245680">
    <property type="component" value="Unassembled WGS sequence"/>
</dbReference>
<dbReference type="InterPro" id="IPR011059">
    <property type="entry name" value="Metal-dep_hydrolase_composite"/>
</dbReference>
<dbReference type="InterPro" id="IPR033932">
    <property type="entry name" value="YtcJ-like"/>
</dbReference>
<comment type="caution">
    <text evidence="3">The sequence shown here is derived from an EMBL/GenBank/DDBJ whole genome shotgun (WGS) entry which is preliminary data.</text>
</comment>
<dbReference type="InterPro" id="IPR032466">
    <property type="entry name" value="Metal_Hydrolase"/>
</dbReference>
<dbReference type="Gene3D" id="2.30.40.10">
    <property type="entry name" value="Urease, subunit C, domain 1"/>
    <property type="match status" value="1"/>
</dbReference>
<name>A0A2V2LFR2_9RHOB</name>
<dbReference type="InterPro" id="IPR013108">
    <property type="entry name" value="Amidohydro_3"/>
</dbReference>
<dbReference type="SUPFAM" id="SSF51556">
    <property type="entry name" value="Metallo-dependent hydrolases"/>
    <property type="match status" value="1"/>
</dbReference>
<dbReference type="OrthoDB" id="9811399at2"/>
<reference evidence="3 4" key="1">
    <citation type="submission" date="2018-05" db="EMBL/GenBank/DDBJ databases">
        <title>Rhodobacteraceae gen. nov., sp. nov. isolated from sea water.</title>
        <authorList>
            <person name="Ren Y."/>
        </authorList>
    </citation>
    <scope>NUCLEOTIDE SEQUENCE [LARGE SCALE GENOMIC DNA]</scope>
    <source>
        <strain evidence="3 4">TG-679</strain>
    </source>
</reference>
<sequence length="704" mass="75780">MPRSLPILACLLIASLVGVAPTTATATASEKTNPAAVFCTDEGGAYDIESSPEGRRGICTLPDGRILDAWDHFRAGHTAEGPQPATDPADRIWLGGPILTMADGAIRAEALAVRNGLIARVGDAETVLALRGPRTEVIDLAGRTMVPGFVDAHGHVFMIGIQALSANLLPAPDGPVNDIPALQQVLRSFAETHPDRVADAGLILGFGYDDAQLAEQRHPTRDELDAVSTDLPVYVIHQSGHLGVANSRALELADITADTPDPSGGVIRRKADGSEPDGVLEENAANLVIGKLLGGLDEAANRALFRAGTELIASYGYTTAQEGRSIPAVARLMQSVASDEGLDIDVVTYPDVLVDRDFILQAAARDYTDRFRVGGAKLTIDGSPQGFTALRDRPYYKPPEGKRADYVGYASATGTQVFDAIDWAFANGVQILTHANGEGASDMLIAAIDTATRAHGPADRRPVLIHGQFLREDQVDAYHRLNVFPSLFPMHTFYWGDWHRDRTVGPALADNISPTGWVRARGMMFSSHHDAPVAFPDSMRILDATVTRRSRSGDIMGPDQRVDVMTALKSLTIWPAYQHFEEDRKGSLETGKLADLVILSEDPTAIDPEALDTIAVLETIKEGRTIYRADQREGLLDYRPRRDGTDPYAGFLRRLSAAHETQRARRALGRVPTSGDAQHSGACVARTLTDLVTASLVASIPARN</sequence>
<dbReference type="Pfam" id="PF07969">
    <property type="entry name" value="Amidohydro_3"/>
    <property type="match status" value="1"/>
</dbReference>
<dbReference type="GO" id="GO:0016810">
    <property type="term" value="F:hydrolase activity, acting on carbon-nitrogen (but not peptide) bonds"/>
    <property type="evidence" value="ECO:0007669"/>
    <property type="project" value="InterPro"/>
</dbReference>
<keyword evidence="4" id="KW-1185">Reference proteome</keyword>
<dbReference type="SUPFAM" id="SSF51338">
    <property type="entry name" value="Composite domain of metallo-dependent hydrolases"/>
    <property type="match status" value="1"/>
</dbReference>
<dbReference type="Gene3D" id="3.20.20.140">
    <property type="entry name" value="Metal-dependent hydrolases"/>
    <property type="match status" value="1"/>
</dbReference>
<accession>A0A2V2LFR2</accession>
<feature type="chain" id="PRO_5016174434" evidence="1">
    <location>
        <begin position="27"/>
        <end position="704"/>
    </location>
</feature>